<dbReference type="InterPro" id="IPR015919">
    <property type="entry name" value="Cadherin-like_sf"/>
</dbReference>
<gene>
    <name evidence="12" type="ORF">DERF_014713</name>
</gene>
<dbReference type="InterPro" id="IPR000421">
    <property type="entry name" value="FA58C"/>
</dbReference>
<feature type="domain" description="F5/8 type C" evidence="10">
    <location>
        <begin position="1483"/>
        <end position="1624"/>
    </location>
</feature>
<keyword evidence="7" id="KW-0106">Calcium</keyword>
<dbReference type="InterPro" id="IPR008979">
    <property type="entry name" value="Galactose-bd-like_sf"/>
</dbReference>
<keyword evidence="5" id="KW-0472">Membrane</keyword>
<feature type="compositionally biased region" description="Polar residues" evidence="8">
    <location>
        <begin position="1259"/>
        <end position="1272"/>
    </location>
</feature>
<reference evidence="12" key="1">
    <citation type="submission" date="2013-05" db="EMBL/GenBank/DDBJ databases">
        <authorList>
            <person name="Yim A.K.Y."/>
            <person name="Chan T.F."/>
            <person name="Ji K.M."/>
            <person name="Liu X.Y."/>
            <person name="Zhou J.W."/>
            <person name="Li R.Q."/>
            <person name="Yang K.Y."/>
            <person name="Li J."/>
            <person name="Li M."/>
            <person name="Law P.T.W."/>
            <person name="Wu Y.L."/>
            <person name="Cai Z.L."/>
            <person name="Qin H."/>
            <person name="Bao Y."/>
            <person name="Leung R.K.K."/>
            <person name="Ng P.K.S."/>
            <person name="Zou J."/>
            <person name="Zhong X.J."/>
            <person name="Ran P.X."/>
            <person name="Zhong N.S."/>
            <person name="Liu Z.G."/>
            <person name="Tsui S.K.W."/>
        </authorList>
    </citation>
    <scope>NUCLEOTIDE SEQUENCE</scope>
    <source>
        <strain evidence="12">Derf</strain>
        <tissue evidence="12">Whole organism</tissue>
    </source>
</reference>
<evidence type="ECO:0000313" key="12">
    <source>
        <dbReference type="EMBL" id="KAH9493989.1"/>
    </source>
</evidence>
<dbReference type="GO" id="GO:0005576">
    <property type="term" value="C:extracellular region"/>
    <property type="evidence" value="ECO:0007669"/>
    <property type="project" value="UniProtKB-SubCell"/>
</dbReference>
<reference evidence="12" key="2">
    <citation type="journal article" date="2022" name="Res Sq">
        <title>Comparative Genomics Reveals Insights into the Divergent Evolution of Astigmatic Mites and Household Pest Adaptations.</title>
        <authorList>
            <person name="Xiong Q."/>
            <person name="Wan A.T.-Y."/>
            <person name="Liu X.-Y."/>
            <person name="Fung C.S.-H."/>
            <person name="Xiao X."/>
            <person name="Malainual N."/>
            <person name="Hou J."/>
            <person name="Wang L."/>
            <person name="Wang M."/>
            <person name="Yang K."/>
            <person name="Cui Y."/>
            <person name="Leung E."/>
            <person name="Nong W."/>
            <person name="Shin S.-K."/>
            <person name="Au S."/>
            <person name="Jeong K.Y."/>
            <person name="Chew F.T."/>
            <person name="Hui J."/>
            <person name="Leung T.F."/>
            <person name="Tungtrongchitr A."/>
            <person name="Zhong N."/>
            <person name="Liu Z."/>
            <person name="Tsui S."/>
        </authorList>
    </citation>
    <scope>NUCLEOTIDE SEQUENCE</scope>
    <source>
        <strain evidence="12">Derf</strain>
        <tissue evidence="12">Whole organism</tissue>
    </source>
</reference>
<sequence>MLSRNYFATLVIFILILLTIFHCHFVHAKSSSSCKNGNICIHGDCIDNDNGIKNGDSYCKCMPCWHGSHCDQFDDLHEPYFSEKIINLYLKKETIHHHRPIFKAHAYDDDIHNDDCVGLNIENCTCAQIQYEIIEQDEQEIFRINSTTGEIFINKPKLIDNKPLDHYYQQQQQHYKLMIIAMNPNWNELKTIGDYYYRNKNSSRMLTIFVNIQNQLDRIKRQSASSAESDDSSSPSSLSALSSNDDGLELNGINFRLRTVAGETSSLQVGSSIHYKLDIGFPKGSSDLVLDIQTLDSPLSVKRSSLSLYNFSMPYETNDMQFNIPEPKFFLSNKTANVYNRLTLDFGTIKNNGQDRNELSICFSVILFRKPRRAKKKHSLIVGMEHTKGSFTYVAESEITTVSVLNLTLLKNQQKLHLDSAAIFRFDANFQFRSDPVRIELNKTSYEYEPDNRISLGLISVTKFGSNYVTMPSSPHHYIGYRNLSATMQSYTFSTLNMNTVTNNGEKSRLFMKNPDNVISFSFPVYAMNFEENIGRNISFQLDIFVTKRSYFTRIFNMTIVGRNNNERLQSFMIGSAANFTQHDLTKGGLTQLKILSKFRDFKDENVFTDYAITIDGMGTPQLPFIPCSARILYQENGINIPYTNPIMNPFLLDDNDLVAEITFRLPFDSHVKPGEYSIKPEHIQVTSGYETKPLMIMNNQLNILSNENGNNETSSSSSNIELSTNSSVKWSDLIVLGGAAVDVELEFEPNAAFEDFLITISSDMATAADSLPDLKICRFSVIRVAETMPCTCVERETINEKQIVYGYNNRKMSKEENEINTRPYDRARIDFGSISVVNGSNVRQKILTNFAIMIADSGANNGDSEQQQQQQSPKQYPIRVDIISNSASNIQDNIIKSEQINLNISELLPETIAADMSIDLDAELFNETDTFILPGFSTNILIRTLTRPNTIGPLRIEIGGDDDDPNSAISVCGLWIHRIGYNLPCVEANQKAEYAFETFGINKRAVLQLDMITNFGNHRRKSERDERNDNSIEFMAMIRMLDQAENSNQTISIKVIYGHKDITVTKQIIIPNRFPDSLPFIVSGTVLIGHYQRPLETKNELALTVVPNEAGNNSVAHQQQISDHFPITEGARVILAKWNDRREGIGFKIRQRKWIPFRIRIPVYSTGKLSVTIRGQTDENRAYIVLYDLRLVHGGANIPCPLDNEPQIRLNSTVNINQTNLINAELGWFANFGYTYYIDINNNNDNNNNNSEKDQNLDSDNNNDIGNMTNSALNDNDDDADVLTIEVLAELTDHPSLTENDVYRLEFEAHYGNLTNTITTRTEAKIRLSEGEGPNPKLDVNIRYKKRMPVLDRNETFTVMATIRHLPDSNAEPSNPVLRLFTPDFVEISGINWANTRQLPKLKRLADGSTDILFPWILFNEQFIVNFTIQIDPRNIRGYGHKELSIITPFRMMCQHFRVSSDTKFPCSQMKHMNYRTHSTECNNPLGMLDGHIHDDQITASSAIAQRFAPKFARPNSSSSSSWWSPAWRNWRHGHPNQALNNGQNYIQIDFRQKTRLVSIEFKSIKNQRSIHTYHLDYSFDGKVWYQGTNTTKILYNNVDDQNIKAIGESRLQWPIEARLIRIIIDSVSSSKTTKTTTTIMTKKQKIDSNSKGNIHNQYLAVKFELYGCYLKELESSTRPASTESLEFQTHYTDDTTIKNRHISIDPYTNIIYFCDATSNINHYLCYYSDSGGNAWHIVGRSIDSFEGFELATGKFFAIDYDRPAYFYSPDGIIWTPIDYQRFNETVEHPKFQRKMIIPRFSLDDLNKMNVRIGNWRANYQGLNYEDNQYPKALWNKCCGLE</sequence>
<dbReference type="PROSITE" id="PS50268">
    <property type="entry name" value="CADHERIN_2"/>
    <property type="match status" value="1"/>
</dbReference>
<keyword evidence="9" id="KW-0732">Signal</keyword>
<dbReference type="SUPFAM" id="SSF49785">
    <property type="entry name" value="Galactose-binding domain-like"/>
    <property type="match status" value="1"/>
</dbReference>
<comment type="caution">
    <text evidence="12">The sequence shown here is derived from an EMBL/GenBank/DDBJ whole genome shotgun (WGS) entry which is preliminary data.</text>
</comment>
<evidence type="ECO:0000256" key="1">
    <source>
        <dbReference type="ARBA" id="ARBA00004184"/>
    </source>
</evidence>
<comment type="subcellular location">
    <subcellularLocation>
        <location evidence="1">Endomembrane system</location>
        <topology evidence="1">Peripheral membrane protein</topology>
    </subcellularLocation>
    <subcellularLocation>
        <location evidence="2">Secreted</location>
    </subcellularLocation>
</comment>
<dbReference type="PANTHER" id="PTHR46806:SF5">
    <property type="entry name" value="F5_8 TYPE C DOMAIN-CONTAINING PROTEIN"/>
    <property type="match status" value="1"/>
</dbReference>
<feature type="compositionally biased region" description="Low complexity" evidence="8">
    <location>
        <begin position="223"/>
        <end position="243"/>
    </location>
</feature>
<feature type="domain" description="Cadherin" evidence="11">
    <location>
        <begin position="106"/>
        <end position="237"/>
    </location>
</feature>
<evidence type="ECO:0000256" key="9">
    <source>
        <dbReference type="SAM" id="SignalP"/>
    </source>
</evidence>
<name>A0A922HJS6_DERFA</name>
<dbReference type="GO" id="GO:0038023">
    <property type="term" value="F:signaling receptor activity"/>
    <property type="evidence" value="ECO:0007669"/>
    <property type="project" value="TreeGrafter"/>
</dbReference>
<evidence type="ECO:0000313" key="13">
    <source>
        <dbReference type="Proteomes" id="UP000790347"/>
    </source>
</evidence>
<dbReference type="PANTHER" id="PTHR46806">
    <property type="entry name" value="F5/8 TYPE C DOMAIN-CONTAINING PROTEIN"/>
    <property type="match status" value="1"/>
</dbReference>
<feature type="region of interest" description="Disordered" evidence="8">
    <location>
        <begin position="1247"/>
        <end position="1274"/>
    </location>
</feature>
<evidence type="ECO:0008006" key="14">
    <source>
        <dbReference type="Google" id="ProtNLM"/>
    </source>
</evidence>
<feature type="region of interest" description="Disordered" evidence="8">
    <location>
        <begin position="221"/>
        <end position="243"/>
    </location>
</feature>
<dbReference type="GO" id="GO:0007156">
    <property type="term" value="P:homophilic cell adhesion via plasma membrane adhesion molecules"/>
    <property type="evidence" value="ECO:0007669"/>
    <property type="project" value="InterPro"/>
</dbReference>
<dbReference type="GO" id="GO:0007163">
    <property type="term" value="P:establishment or maintenance of cell polarity"/>
    <property type="evidence" value="ECO:0007669"/>
    <property type="project" value="UniProtKB-ARBA"/>
</dbReference>
<keyword evidence="13" id="KW-1185">Reference proteome</keyword>
<evidence type="ECO:0000256" key="3">
    <source>
        <dbReference type="ARBA" id="ARBA00022525"/>
    </source>
</evidence>
<dbReference type="InterPro" id="IPR002126">
    <property type="entry name" value="Cadherin-like_dom"/>
</dbReference>
<dbReference type="Gene3D" id="2.60.120.260">
    <property type="entry name" value="Galactose-binding domain-like"/>
    <property type="match status" value="1"/>
</dbReference>
<dbReference type="GO" id="GO:0001736">
    <property type="term" value="P:establishment of planar polarity"/>
    <property type="evidence" value="ECO:0007669"/>
    <property type="project" value="UniProtKB-ARBA"/>
</dbReference>
<evidence type="ECO:0000256" key="4">
    <source>
        <dbReference type="ARBA" id="ARBA00022889"/>
    </source>
</evidence>
<evidence type="ECO:0000256" key="5">
    <source>
        <dbReference type="ARBA" id="ARBA00023136"/>
    </source>
</evidence>
<keyword evidence="4" id="KW-0130">Cell adhesion</keyword>
<keyword evidence="6" id="KW-1015">Disulfide bond</keyword>
<evidence type="ECO:0000256" key="6">
    <source>
        <dbReference type="ARBA" id="ARBA00023157"/>
    </source>
</evidence>
<accession>A0A922HJS6</accession>
<dbReference type="PROSITE" id="PS50022">
    <property type="entry name" value="FA58C_3"/>
    <property type="match status" value="1"/>
</dbReference>
<evidence type="ECO:0000256" key="7">
    <source>
        <dbReference type="PROSITE-ProRule" id="PRU00043"/>
    </source>
</evidence>
<dbReference type="InterPro" id="IPR000742">
    <property type="entry name" value="EGF"/>
</dbReference>
<dbReference type="GO" id="GO:0012505">
    <property type="term" value="C:endomembrane system"/>
    <property type="evidence" value="ECO:0007669"/>
    <property type="project" value="UniProtKB-SubCell"/>
</dbReference>
<dbReference type="CDD" id="cd11304">
    <property type="entry name" value="Cadherin_repeat"/>
    <property type="match status" value="1"/>
</dbReference>
<evidence type="ECO:0000259" key="10">
    <source>
        <dbReference type="PROSITE" id="PS50022"/>
    </source>
</evidence>
<dbReference type="GO" id="GO:0005509">
    <property type="term" value="F:calcium ion binding"/>
    <property type="evidence" value="ECO:0007669"/>
    <property type="project" value="UniProtKB-UniRule"/>
</dbReference>
<evidence type="ECO:0000256" key="2">
    <source>
        <dbReference type="ARBA" id="ARBA00004613"/>
    </source>
</evidence>
<dbReference type="PROSITE" id="PS00022">
    <property type="entry name" value="EGF_1"/>
    <property type="match status" value="1"/>
</dbReference>
<protein>
    <recommendedName>
        <fullName evidence="14">F5/8 type C domain-containing protein</fullName>
    </recommendedName>
</protein>
<dbReference type="InterPro" id="IPR050633">
    <property type="entry name" value="Neuropilin_MCO_CoagFactor"/>
</dbReference>
<keyword evidence="3" id="KW-0964">Secreted</keyword>
<proteinExistence type="predicted"/>
<dbReference type="Gene3D" id="2.60.40.60">
    <property type="entry name" value="Cadherins"/>
    <property type="match status" value="1"/>
</dbReference>
<dbReference type="GO" id="GO:0005886">
    <property type="term" value="C:plasma membrane"/>
    <property type="evidence" value="ECO:0007669"/>
    <property type="project" value="TreeGrafter"/>
</dbReference>
<evidence type="ECO:0000256" key="8">
    <source>
        <dbReference type="SAM" id="MobiDB-lite"/>
    </source>
</evidence>
<organism evidence="12 13">
    <name type="scientific">Dermatophagoides farinae</name>
    <name type="common">American house dust mite</name>
    <dbReference type="NCBI Taxonomy" id="6954"/>
    <lineage>
        <taxon>Eukaryota</taxon>
        <taxon>Metazoa</taxon>
        <taxon>Ecdysozoa</taxon>
        <taxon>Arthropoda</taxon>
        <taxon>Chelicerata</taxon>
        <taxon>Arachnida</taxon>
        <taxon>Acari</taxon>
        <taxon>Acariformes</taxon>
        <taxon>Sarcoptiformes</taxon>
        <taxon>Astigmata</taxon>
        <taxon>Psoroptidia</taxon>
        <taxon>Analgoidea</taxon>
        <taxon>Pyroglyphidae</taxon>
        <taxon>Dermatophagoidinae</taxon>
        <taxon>Dermatophagoides</taxon>
    </lineage>
</organism>
<feature type="signal peptide" evidence="9">
    <location>
        <begin position="1"/>
        <end position="28"/>
    </location>
</feature>
<feature type="chain" id="PRO_5036696332" description="F5/8 type C domain-containing protein" evidence="9">
    <location>
        <begin position="29"/>
        <end position="1843"/>
    </location>
</feature>
<dbReference type="Proteomes" id="UP000790347">
    <property type="component" value="Unassembled WGS sequence"/>
</dbReference>
<dbReference type="EMBL" id="ASGP02000008">
    <property type="protein sequence ID" value="KAH9493989.1"/>
    <property type="molecule type" value="Genomic_DNA"/>
</dbReference>
<dbReference type="SUPFAM" id="SSF49313">
    <property type="entry name" value="Cadherin-like"/>
    <property type="match status" value="1"/>
</dbReference>
<evidence type="ECO:0000259" key="11">
    <source>
        <dbReference type="PROSITE" id="PS50268"/>
    </source>
</evidence>